<dbReference type="PANTHER" id="PTHR30221:SF1">
    <property type="entry name" value="SMALL-CONDUCTANCE MECHANOSENSITIVE CHANNEL"/>
    <property type="match status" value="1"/>
</dbReference>
<evidence type="ECO:0000313" key="11">
    <source>
        <dbReference type="EMBL" id="ABK98770.1"/>
    </source>
</evidence>
<dbReference type="InterPro" id="IPR049142">
    <property type="entry name" value="MS_channel_1st"/>
</dbReference>
<keyword evidence="3" id="KW-1003">Cell membrane</keyword>
<evidence type="ECO:0000256" key="4">
    <source>
        <dbReference type="ARBA" id="ARBA00022692"/>
    </source>
</evidence>
<dbReference type="SUPFAM" id="SSF50182">
    <property type="entry name" value="Sm-like ribonucleoproteins"/>
    <property type="match status" value="1"/>
</dbReference>
<dbReference type="Gene3D" id="3.30.70.100">
    <property type="match status" value="1"/>
</dbReference>
<dbReference type="AlphaFoldDB" id="A1AN50"/>
<dbReference type="Proteomes" id="UP000006732">
    <property type="component" value="Chromosome"/>
</dbReference>
<dbReference type="InterPro" id="IPR049278">
    <property type="entry name" value="MS_channel_C"/>
</dbReference>
<feature type="domain" description="Mechanosensitive ion channel MscS C-terminal" evidence="9">
    <location>
        <begin position="271"/>
        <end position="352"/>
    </location>
</feature>
<dbReference type="GO" id="GO:0005886">
    <property type="term" value="C:plasma membrane"/>
    <property type="evidence" value="ECO:0007669"/>
    <property type="project" value="UniProtKB-SubCell"/>
</dbReference>
<keyword evidence="6 7" id="KW-0472">Membrane</keyword>
<evidence type="ECO:0000256" key="7">
    <source>
        <dbReference type="SAM" id="Phobius"/>
    </source>
</evidence>
<dbReference type="KEGG" id="ppd:Ppro_1146"/>
<feature type="transmembrane region" description="Helical" evidence="7">
    <location>
        <begin position="149"/>
        <end position="168"/>
    </location>
</feature>
<evidence type="ECO:0000259" key="9">
    <source>
        <dbReference type="Pfam" id="PF21082"/>
    </source>
</evidence>
<sequence length="366" mass="40904">MNSGLLTLLQSFLRPQETDGILRVWAKELLVALLILTCFWLLAQAACWILNRWGRRLTTFTRSDLDDRILQRLIPHVSRLLTMLGLYLAMHSLPLNERLVVIFSGLLYVVLVAVFFNLVYHALDELIQWYIAGQRERSDALISRQMLPVAEKLALLLLMGTALIIILKHFNYDIFSVVTALGIGSLAIGLAAKDTLAHMISGFTLMLDRPFRIGDRIQLAGGQTGDVLDIGLRSTKIMTLSNQQLVIPNSELCNSMLTNLAAPDVRAKGRINIGVAYGSDVERVKRVLVDTALAVDDVLADPPPEAFFVAFGDSSLSMALFFWVESYEILFTTTDRINSLILRRFADNAIEIPFPTRTVIMEKGLD</sequence>
<dbReference type="InterPro" id="IPR010920">
    <property type="entry name" value="LSM_dom_sf"/>
</dbReference>
<dbReference type="InterPro" id="IPR006685">
    <property type="entry name" value="MscS_channel_2nd"/>
</dbReference>
<feature type="transmembrane region" description="Helical" evidence="7">
    <location>
        <begin position="174"/>
        <end position="192"/>
    </location>
</feature>
<feature type="transmembrane region" description="Helical" evidence="7">
    <location>
        <begin position="30"/>
        <end position="53"/>
    </location>
</feature>
<dbReference type="SUPFAM" id="SSF82861">
    <property type="entry name" value="Mechanosensitive channel protein MscS (YggB), transmembrane region"/>
    <property type="match status" value="1"/>
</dbReference>
<keyword evidence="12" id="KW-1185">Reference proteome</keyword>
<dbReference type="OrthoDB" id="9784565at2"/>
<dbReference type="PANTHER" id="PTHR30221">
    <property type="entry name" value="SMALL-CONDUCTANCE MECHANOSENSITIVE CHANNEL"/>
    <property type="match status" value="1"/>
</dbReference>
<reference evidence="11 12" key="1">
    <citation type="submission" date="2006-10" db="EMBL/GenBank/DDBJ databases">
        <title>Complete sequence of chromosome of Pelobacter propionicus DSM 2379.</title>
        <authorList>
            <consortium name="US DOE Joint Genome Institute"/>
            <person name="Copeland A."/>
            <person name="Lucas S."/>
            <person name="Lapidus A."/>
            <person name="Barry K."/>
            <person name="Detter J.C."/>
            <person name="Glavina del Rio T."/>
            <person name="Hammon N."/>
            <person name="Israni S."/>
            <person name="Dalin E."/>
            <person name="Tice H."/>
            <person name="Pitluck S."/>
            <person name="Saunders E."/>
            <person name="Brettin T."/>
            <person name="Bruce D."/>
            <person name="Han C."/>
            <person name="Tapia R."/>
            <person name="Schmutz J."/>
            <person name="Larimer F."/>
            <person name="Land M."/>
            <person name="Hauser L."/>
            <person name="Kyrpides N."/>
            <person name="Kim E."/>
            <person name="Lovley D."/>
            <person name="Richardson P."/>
        </authorList>
    </citation>
    <scope>NUCLEOTIDE SEQUENCE [LARGE SCALE GENOMIC DNA]</scope>
    <source>
        <strain evidence="12">DSM 2379 / NBRC 103807 / OttBd1</strain>
    </source>
</reference>
<dbReference type="GO" id="GO:0008381">
    <property type="term" value="F:mechanosensitive monoatomic ion channel activity"/>
    <property type="evidence" value="ECO:0007669"/>
    <property type="project" value="InterPro"/>
</dbReference>
<evidence type="ECO:0000256" key="3">
    <source>
        <dbReference type="ARBA" id="ARBA00022475"/>
    </source>
</evidence>
<protein>
    <submittedName>
        <fullName evidence="11">MscS Mechanosensitive ion channel</fullName>
    </submittedName>
</protein>
<evidence type="ECO:0000256" key="1">
    <source>
        <dbReference type="ARBA" id="ARBA00004651"/>
    </source>
</evidence>
<comment type="subcellular location">
    <subcellularLocation>
        <location evidence="1">Cell membrane</location>
        <topology evidence="1">Multi-pass membrane protein</topology>
    </subcellularLocation>
</comment>
<dbReference type="InterPro" id="IPR011014">
    <property type="entry name" value="MscS_channel_TM-2"/>
</dbReference>
<evidence type="ECO:0000259" key="8">
    <source>
        <dbReference type="Pfam" id="PF00924"/>
    </source>
</evidence>
<evidence type="ECO:0000256" key="6">
    <source>
        <dbReference type="ARBA" id="ARBA00023136"/>
    </source>
</evidence>
<dbReference type="InterPro" id="IPR045275">
    <property type="entry name" value="MscS_archaea/bacteria_type"/>
</dbReference>
<dbReference type="Pfam" id="PF00924">
    <property type="entry name" value="MS_channel_2nd"/>
    <property type="match status" value="1"/>
</dbReference>
<dbReference type="HOGENOM" id="CLU_037945_0_1_7"/>
<proteinExistence type="inferred from homology"/>
<evidence type="ECO:0000313" key="12">
    <source>
        <dbReference type="Proteomes" id="UP000006732"/>
    </source>
</evidence>
<keyword evidence="5 7" id="KW-1133">Transmembrane helix</keyword>
<evidence type="ECO:0000259" key="10">
    <source>
        <dbReference type="Pfam" id="PF21088"/>
    </source>
</evidence>
<dbReference type="EMBL" id="CP000482">
    <property type="protein sequence ID" value="ABK98770.1"/>
    <property type="molecule type" value="Genomic_DNA"/>
</dbReference>
<gene>
    <name evidence="11" type="ordered locus">Ppro_1146</name>
</gene>
<dbReference type="SUPFAM" id="SSF82689">
    <property type="entry name" value="Mechanosensitive channel protein MscS (YggB), C-terminal domain"/>
    <property type="match status" value="1"/>
</dbReference>
<name>A1AN50_PELPD</name>
<dbReference type="STRING" id="338966.Ppro_1146"/>
<dbReference type="InterPro" id="IPR023408">
    <property type="entry name" value="MscS_beta-dom_sf"/>
</dbReference>
<accession>A1AN50</accession>
<feature type="domain" description="Mechanosensitive ion channel transmembrane helices 2/3" evidence="10">
    <location>
        <begin position="153"/>
        <end position="193"/>
    </location>
</feature>
<feature type="domain" description="Mechanosensitive ion channel MscS" evidence="8">
    <location>
        <begin position="194"/>
        <end position="260"/>
    </location>
</feature>
<keyword evidence="4 7" id="KW-0812">Transmembrane</keyword>
<dbReference type="eggNOG" id="COG3264">
    <property type="taxonomic scope" value="Bacteria"/>
</dbReference>
<comment type="similarity">
    <text evidence="2">Belongs to the MscS (TC 1.A.23) family.</text>
</comment>
<dbReference type="Gene3D" id="1.10.287.1260">
    <property type="match status" value="1"/>
</dbReference>
<dbReference type="Gene3D" id="2.30.30.60">
    <property type="match status" value="1"/>
</dbReference>
<dbReference type="Pfam" id="PF21082">
    <property type="entry name" value="MS_channel_3rd"/>
    <property type="match status" value="1"/>
</dbReference>
<dbReference type="InterPro" id="IPR011066">
    <property type="entry name" value="MscS_channel_C_sf"/>
</dbReference>
<evidence type="ECO:0000256" key="2">
    <source>
        <dbReference type="ARBA" id="ARBA00008017"/>
    </source>
</evidence>
<dbReference type="Pfam" id="PF21088">
    <property type="entry name" value="MS_channel_1st"/>
    <property type="match status" value="1"/>
</dbReference>
<organism evidence="11 12">
    <name type="scientific">Pelobacter propionicus (strain DSM 2379 / NBRC 103807 / OttBd1)</name>
    <dbReference type="NCBI Taxonomy" id="338966"/>
    <lineage>
        <taxon>Bacteria</taxon>
        <taxon>Pseudomonadati</taxon>
        <taxon>Thermodesulfobacteriota</taxon>
        <taxon>Desulfuromonadia</taxon>
        <taxon>Desulfuromonadales</taxon>
        <taxon>Desulfuromonadaceae</taxon>
        <taxon>Pelobacter</taxon>
    </lineage>
</organism>
<feature type="transmembrane region" description="Helical" evidence="7">
    <location>
        <begin position="99"/>
        <end position="120"/>
    </location>
</feature>
<dbReference type="RefSeq" id="WP_011735072.1">
    <property type="nucleotide sequence ID" value="NC_008609.1"/>
</dbReference>
<evidence type="ECO:0000256" key="5">
    <source>
        <dbReference type="ARBA" id="ARBA00022989"/>
    </source>
</evidence>